<feature type="domain" description="Ppx/GppA phosphatase N-terminal" evidence="1">
    <location>
        <begin position="36"/>
        <end position="325"/>
    </location>
</feature>
<dbReference type="InterPro" id="IPR043129">
    <property type="entry name" value="ATPase_NBD"/>
</dbReference>
<dbReference type="PANTHER" id="PTHR30005">
    <property type="entry name" value="EXOPOLYPHOSPHATASE"/>
    <property type="match status" value="1"/>
</dbReference>
<keyword evidence="3" id="KW-1185">Reference proteome</keyword>
<sequence>MIEPENIPNYDNNHYAVVDLGSNSFHLLITRLTPGKHGNQVSIVDKVKSKVRLASGLDDNNVLSNEAIKRGLDCLQLFSQHLQSIPVQNIKIVATAALRIASNNDQFIKQANKILPTPIELFSGEQEAQTIYAGVAYTSAHAALQNKLTSTADIMKRLVIDIGGASTEIIVGSGVTAKALVSLNIGCVSFRAKYFSDEQLSEANFSQAITAASAQISSVKTQFTNLGWHTTVGSSGTMQALAEILRYRQQPAVITLAFLQEIQKDLMTCQCIDNIAIAGLRDDRCPVLASGLSILIALFTCLNINELQLSHGALREGLLFELLPKNSWLSHIK</sequence>
<dbReference type="Proteomes" id="UP001500021">
    <property type="component" value="Unassembled WGS sequence"/>
</dbReference>
<name>A0ABP3WGH5_9GAMM</name>
<protein>
    <recommendedName>
        <fullName evidence="1">Ppx/GppA phosphatase N-terminal domain-containing protein</fullName>
    </recommendedName>
</protein>
<evidence type="ECO:0000259" key="1">
    <source>
        <dbReference type="Pfam" id="PF02541"/>
    </source>
</evidence>
<evidence type="ECO:0000313" key="2">
    <source>
        <dbReference type="EMBL" id="GAA0812713.1"/>
    </source>
</evidence>
<gene>
    <name evidence="2" type="ORF">GCM10009111_07040</name>
</gene>
<dbReference type="EMBL" id="BAAAFA010000002">
    <property type="protein sequence ID" value="GAA0812713.1"/>
    <property type="molecule type" value="Genomic_DNA"/>
</dbReference>
<comment type="caution">
    <text evidence="2">The sequence shown here is derived from an EMBL/GenBank/DDBJ whole genome shotgun (WGS) entry which is preliminary data.</text>
</comment>
<proteinExistence type="predicted"/>
<dbReference type="InterPro" id="IPR003695">
    <property type="entry name" value="Ppx_GppA_N"/>
</dbReference>
<dbReference type="SUPFAM" id="SSF53067">
    <property type="entry name" value="Actin-like ATPase domain"/>
    <property type="match status" value="2"/>
</dbReference>
<dbReference type="InterPro" id="IPR050273">
    <property type="entry name" value="GppA/Ppx_hydrolase"/>
</dbReference>
<evidence type="ECO:0000313" key="3">
    <source>
        <dbReference type="Proteomes" id="UP001500021"/>
    </source>
</evidence>
<dbReference type="Gene3D" id="3.30.420.150">
    <property type="entry name" value="Exopolyphosphatase. Domain 2"/>
    <property type="match status" value="1"/>
</dbReference>
<accession>A0ABP3WGH5</accession>
<dbReference type="PANTHER" id="PTHR30005:SF0">
    <property type="entry name" value="RETROGRADE REGULATION PROTEIN 2"/>
    <property type="match status" value="1"/>
</dbReference>
<reference evidence="3" key="1">
    <citation type="journal article" date="2019" name="Int. J. Syst. Evol. Microbiol.">
        <title>The Global Catalogue of Microorganisms (GCM) 10K type strain sequencing project: providing services to taxonomists for standard genome sequencing and annotation.</title>
        <authorList>
            <consortium name="The Broad Institute Genomics Platform"/>
            <consortium name="The Broad Institute Genome Sequencing Center for Infectious Disease"/>
            <person name="Wu L."/>
            <person name="Ma J."/>
        </authorList>
    </citation>
    <scope>NUCLEOTIDE SEQUENCE [LARGE SCALE GENOMIC DNA]</scope>
    <source>
        <strain evidence="3">JCM 15608</strain>
    </source>
</reference>
<dbReference type="Gene3D" id="3.30.420.40">
    <property type="match status" value="1"/>
</dbReference>
<dbReference type="Pfam" id="PF02541">
    <property type="entry name" value="Ppx-GppA"/>
    <property type="match status" value="1"/>
</dbReference>
<dbReference type="RefSeq" id="WP_343815064.1">
    <property type="nucleotide sequence ID" value="NZ_BAAAFA010000002.1"/>
</dbReference>
<organism evidence="2 3">
    <name type="scientific">Colwellia asteriadis</name>
    <dbReference type="NCBI Taxonomy" id="517723"/>
    <lineage>
        <taxon>Bacteria</taxon>
        <taxon>Pseudomonadati</taxon>
        <taxon>Pseudomonadota</taxon>
        <taxon>Gammaproteobacteria</taxon>
        <taxon>Alteromonadales</taxon>
        <taxon>Colwelliaceae</taxon>
        <taxon>Colwellia</taxon>
    </lineage>
</organism>